<dbReference type="EMBL" id="PISJ01000012">
    <property type="protein sequence ID" value="PKF33771.1"/>
    <property type="molecule type" value="Genomic_DNA"/>
</dbReference>
<dbReference type="Proteomes" id="UP000233553">
    <property type="component" value="Unassembled WGS sequence"/>
</dbReference>
<dbReference type="InterPro" id="IPR020904">
    <property type="entry name" value="Sc_DH/Rdtase_CS"/>
</dbReference>
<dbReference type="Gene3D" id="3.40.50.720">
    <property type="entry name" value="NAD(P)-binding Rossmann-like Domain"/>
    <property type="match status" value="1"/>
</dbReference>
<dbReference type="AlphaFoldDB" id="A0A2N0WFA6"/>
<comment type="similarity">
    <text evidence="1">Belongs to the short-chain dehydrogenases/reductases (SDR) family.</text>
</comment>
<evidence type="ECO:0000313" key="4">
    <source>
        <dbReference type="Proteomes" id="UP000233553"/>
    </source>
</evidence>
<keyword evidence="2" id="KW-0560">Oxidoreductase</keyword>
<sequence>MKQVVLVTGAASGLGNVIAEYFAVQGHQVILSASTLEKAEQAKARSPHAENLFPLKLDISVEADFHAAVQWIQQKFSKLDVLINNATMTKATPVLDISAADFDMITQVNQRGTFQSCQIIGKYMAAQGYGRIVNMASLAGQNGGTATGAHYASTKGAIITLTKIFAKEFAAKGVTVNAIAPGPMESPIVHSVVSDEKMAQFIQNIPVKALGSMEFIAETCALLASPSAAFVTGATWDINGGLFMR</sequence>
<evidence type="ECO:0000256" key="1">
    <source>
        <dbReference type="ARBA" id="ARBA00006484"/>
    </source>
</evidence>
<dbReference type="CDD" id="cd05233">
    <property type="entry name" value="SDR_c"/>
    <property type="match status" value="1"/>
</dbReference>
<gene>
    <name evidence="3" type="ORF">CW311_07940</name>
</gene>
<dbReference type="SUPFAM" id="SSF51735">
    <property type="entry name" value="NAD(P)-binding Rossmann-fold domains"/>
    <property type="match status" value="1"/>
</dbReference>
<dbReference type="PRINTS" id="PR00080">
    <property type="entry name" value="SDRFAMILY"/>
</dbReference>
<dbReference type="Pfam" id="PF13561">
    <property type="entry name" value="adh_short_C2"/>
    <property type="match status" value="1"/>
</dbReference>
<evidence type="ECO:0000313" key="3">
    <source>
        <dbReference type="EMBL" id="PKF33771.1"/>
    </source>
</evidence>
<name>A0A2N0WFA6_9GAMM</name>
<proteinExistence type="inferred from homology"/>
<dbReference type="GO" id="GO:0032787">
    <property type="term" value="P:monocarboxylic acid metabolic process"/>
    <property type="evidence" value="ECO:0007669"/>
    <property type="project" value="UniProtKB-ARBA"/>
</dbReference>
<comment type="caution">
    <text evidence="3">The sequence shown here is derived from an EMBL/GenBank/DDBJ whole genome shotgun (WGS) entry which is preliminary data.</text>
</comment>
<dbReference type="InterPro" id="IPR036291">
    <property type="entry name" value="NAD(P)-bd_dom_sf"/>
</dbReference>
<evidence type="ECO:0000256" key="2">
    <source>
        <dbReference type="ARBA" id="ARBA00023002"/>
    </source>
</evidence>
<dbReference type="PRINTS" id="PR00081">
    <property type="entry name" value="GDHRDH"/>
</dbReference>
<organism evidence="3 4">
    <name type="scientific">Acinetobacter proteolyticus</name>
    <dbReference type="NCBI Taxonomy" id="1776741"/>
    <lineage>
        <taxon>Bacteria</taxon>
        <taxon>Pseudomonadati</taxon>
        <taxon>Pseudomonadota</taxon>
        <taxon>Gammaproteobacteria</taxon>
        <taxon>Moraxellales</taxon>
        <taxon>Moraxellaceae</taxon>
        <taxon>Acinetobacter</taxon>
    </lineage>
</organism>
<dbReference type="FunFam" id="3.40.50.720:FF:000173">
    <property type="entry name" value="3-oxoacyl-[acyl-carrier protein] reductase"/>
    <property type="match status" value="1"/>
</dbReference>
<dbReference type="RefSeq" id="WP_101236177.1">
    <property type="nucleotide sequence ID" value="NZ_PISJ01000012.1"/>
</dbReference>
<accession>A0A2N0WFA6</accession>
<reference evidence="3 4" key="1">
    <citation type="submission" date="2017-12" db="EMBL/GenBank/DDBJ databases">
        <title>Draft Genome sequences of multiple microbial strains isolated from spacecraft associated surfaces.</title>
        <authorList>
            <person name="Seuylemezian A."/>
            <person name="Vaishampayan P."/>
            <person name="Venkateswaran K."/>
        </authorList>
    </citation>
    <scope>NUCLEOTIDE SEQUENCE [LARGE SCALE GENOMIC DNA]</scope>
    <source>
        <strain evidence="3 4">2P01AA</strain>
    </source>
</reference>
<dbReference type="InterPro" id="IPR002347">
    <property type="entry name" value="SDR_fam"/>
</dbReference>
<protein>
    <submittedName>
        <fullName evidence="3">3-oxoacyl-ACP reductase</fullName>
    </submittedName>
</protein>
<dbReference type="PROSITE" id="PS00061">
    <property type="entry name" value="ADH_SHORT"/>
    <property type="match status" value="1"/>
</dbReference>
<dbReference type="PANTHER" id="PTHR42879">
    <property type="entry name" value="3-OXOACYL-(ACYL-CARRIER-PROTEIN) REDUCTASE"/>
    <property type="match status" value="1"/>
</dbReference>
<dbReference type="InterPro" id="IPR050259">
    <property type="entry name" value="SDR"/>
</dbReference>
<dbReference type="GO" id="GO:0016491">
    <property type="term" value="F:oxidoreductase activity"/>
    <property type="evidence" value="ECO:0007669"/>
    <property type="project" value="UniProtKB-KW"/>
</dbReference>
<dbReference type="PANTHER" id="PTHR42879:SF2">
    <property type="entry name" value="3-OXOACYL-[ACYL-CARRIER-PROTEIN] REDUCTASE FABG"/>
    <property type="match status" value="1"/>
</dbReference>